<dbReference type="Proteomes" id="UP000509782">
    <property type="component" value="Chromosome"/>
</dbReference>
<protein>
    <recommendedName>
        <fullName evidence="5">Helix-turn-helix domain-containing protein</fullName>
    </recommendedName>
</protein>
<proteinExistence type="predicted"/>
<reference evidence="3 4" key="1">
    <citation type="submission" date="2020-05" db="EMBL/GenBank/DDBJ databases">
        <title>FDA dAtabase for Regulatory Grade micrObial Sequences (FDA-ARGOS): Supporting development and validation of Infectious Disease Dx tests.</title>
        <authorList>
            <person name="Sproer C."/>
            <person name="Gronow S."/>
            <person name="Severitt S."/>
            <person name="Schroder I."/>
            <person name="Tallon L."/>
            <person name="Sadzewicz L."/>
            <person name="Zhao X."/>
            <person name="Vavikolanu K."/>
            <person name="Mehta A."/>
            <person name="Aluvathingal J."/>
            <person name="Nadendla S."/>
            <person name="Myers T."/>
            <person name="Yan Y."/>
            <person name="Sichtig H."/>
        </authorList>
    </citation>
    <scope>NUCLEOTIDE SEQUENCE [LARGE SCALE GENOMIC DNA]</scope>
    <source>
        <strain evidence="3 4">FDAARGOS_787</strain>
    </source>
</reference>
<gene>
    <name evidence="3" type="ORF">FOC81_12900</name>
</gene>
<keyword evidence="2" id="KW-0732">Signal</keyword>
<feature type="region of interest" description="Disordered" evidence="1">
    <location>
        <begin position="62"/>
        <end position="120"/>
    </location>
</feature>
<feature type="compositionally biased region" description="Low complexity" evidence="1">
    <location>
        <begin position="75"/>
        <end position="89"/>
    </location>
</feature>
<dbReference type="RefSeq" id="WP_174716372.1">
    <property type="nucleotide sequence ID" value="NZ_CP054569.1"/>
</dbReference>
<feature type="signal peptide" evidence="2">
    <location>
        <begin position="1"/>
        <end position="27"/>
    </location>
</feature>
<dbReference type="EMBL" id="CP054569">
    <property type="protein sequence ID" value="QKQ47540.1"/>
    <property type="molecule type" value="Genomic_DNA"/>
</dbReference>
<name>A0A6N0JL61_ACHDE</name>
<evidence type="ECO:0000256" key="2">
    <source>
        <dbReference type="SAM" id="SignalP"/>
    </source>
</evidence>
<evidence type="ECO:0000313" key="3">
    <source>
        <dbReference type="EMBL" id="QKQ47540.1"/>
    </source>
</evidence>
<evidence type="ECO:0000313" key="4">
    <source>
        <dbReference type="Proteomes" id="UP000509782"/>
    </source>
</evidence>
<feature type="chain" id="PRO_5027111858" description="Helix-turn-helix domain-containing protein" evidence="2">
    <location>
        <begin position="28"/>
        <end position="177"/>
    </location>
</feature>
<accession>A0A6N0JL61</accession>
<organism evidence="3 4">
    <name type="scientific">Achromobacter denitrificans</name>
    <name type="common">Alcaligenes denitrificans</name>
    <dbReference type="NCBI Taxonomy" id="32002"/>
    <lineage>
        <taxon>Bacteria</taxon>
        <taxon>Pseudomonadati</taxon>
        <taxon>Pseudomonadota</taxon>
        <taxon>Betaproteobacteria</taxon>
        <taxon>Burkholderiales</taxon>
        <taxon>Alcaligenaceae</taxon>
        <taxon>Achromobacter</taxon>
    </lineage>
</organism>
<evidence type="ECO:0008006" key="5">
    <source>
        <dbReference type="Google" id="ProtNLM"/>
    </source>
</evidence>
<dbReference type="AlphaFoldDB" id="A0A6N0JL61"/>
<evidence type="ECO:0000256" key="1">
    <source>
        <dbReference type="SAM" id="MobiDB-lite"/>
    </source>
</evidence>
<feature type="compositionally biased region" description="Basic and acidic residues" evidence="1">
    <location>
        <begin position="99"/>
        <end position="120"/>
    </location>
</feature>
<sequence>MTLPYRPGFLAAAVLALYALMAPSAEAACADKKILAMAKDGRSVQSIAKACNMPAAKVRGVIDGDDADKAPPPSSRAAPSSSATSSSPSSAPPAPAAARNDRAERKDKTAKGELFDSPDISRKLPSGAGLVLCDCQGSVPYGEKAPELRCQSGTSIATPCAGYCPPTGIAPWRRICS</sequence>